<gene>
    <name evidence="1" type="ORF">EV182_001188</name>
</gene>
<comment type="caution">
    <text evidence="1">The sequence shown here is derived from an EMBL/GenBank/DDBJ whole genome shotgun (WGS) entry which is preliminary data.</text>
</comment>
<reference evidence="1" key="1">
    <citation type="submission" date="2022-06" db="EMBL/GenBank/DDBJ databases">
        <title>Phylogenomic reconstructions and comparative analyses of Kickxellomycotina fungi.</title>
        <authorList>
            <person name="Reynolds N.K."/>
            <person name="Stajich J.E."/>
            <person name="Barry K."/>
            <person name="Grigoriev I.V."/>
            <person name="Crous P."/>
            <person name="Smith M.E."/>
        </authorList>
    </citation>
    <scope>NUCLEOTIDE SEQUENCE</scope>
    <source>
        <strain evidence="1">RSA 2271</strain>
    </source>
</reference>
<sequence length="612" mass="65682">MQFRTKIANTLRRSFRGSSGARAGAAAAPAKATRRPAVVSPTNSHIEGVSRPTDDDATLLRHSPPTTTVTTTMTHTHHSSKFRARLLTAAGKSPTVSVPPLSSSHNYQSAKPSTAGCAIQYSGIKSPTALPKLSKFKSDLSLKSALATAAKQLDVVPGSTDAVTLRWEGSKDRILRKVESVAGLSMIPLLGEGTTYDSQSGGSFRTQMHRRALTSTAVPEDNRTNSLQLDIDPTIIDETMYANDDNNDNGGGSNPARQGHQEKEEEWLMLRPVETPDMVPRLFSPQDLDRAMTPLIKTIYTNGAAGAAPSISAVLAPNFQSPTTKPRQIAPVDLENYEFSSDNLPATIASESNDRMPSDSPSQSPGKLTGSVPLAPPSSHIGHWNDSGNTASVESMVLSNPSATLHNGLDGTANQLAQPPEKTNSAGMPKKCRPSLFQLGFDEGNELSTNPSSDVLRQQETPQEVQSGVNSRQSSPALSALIMDYEDDEMFENPLAASQPILHRESVAATDGSERILEGDNEGGGWQRYRDGAKLSYHESFYALPKGGPEDSEDDFLPKSIGGVSGHASYLSPPSSPDERAGSGISSMLKLRRSRWNLEIPSHGADHRLQWE</sequence>
<dbReference type="EMBL" id="JAMZIH010005287">
    <property type="protein sequence ID" value="KAJ1675474.1"/>
    <property type="molecule type" value="Genomic_DNA"/>
</dbReference>
<accession>A0ACC1HNH2</accession>
<proteinExistence type="predicted"/>
<evidence type="ECO:0000313" key="1">
    <source>
        <dbReference type="EMBL" id="KAJ1675474.1"/>
    </source>
</evidence>
<evidence type="ECO:0000313" key="2">
    <source>
        <dbReference type="Proteomes" id="UP001145114"/>
    </source>
</evidence>
<dbReference type="Proteomes" id="UP001145114">
    <property type="component" value="Unassembled WGS sequence"/>
</dbReference>
<organism evidence="1 2">
    <name type="scientific">Spiromyces aspiralis</name>
    <dbReference type="NCBI Taxonomy" id="68401"/>
    <lineage>
        <taxon>Eukaryota</taxon>
        <taxon>Fungi</taxon>
        <taxon>Fungi incertae sedis</taxon>
        <taxon>Zoopagomycota</taxon>
        <taxon>Kickxellomycotina</taxon>
        <taxon>Kickxellomycetes</taxon>
        <taxon>Kickxellales</taxon>
        <taxon>Kickxellaceae</taxon>
        <taxon>Spiromyces</taxon>
    </lineage>
</organism>
<protein>
    <submittedName>
        <fullName evidence="1">Uncharacterized protein</fullName>
    </submittedName>
</protein>
<name>A0ACC1HNH2_9FUNG</name>
<keyword evidence="2" id="KW-1185">Reference proteome</keyword>